<dbReference type="AlphaFoldDB" id="A0A1B7MTV4"/>
<dbReference type="PROSITE" id="PS51257">
    <property type="entry name" value="PROKAR_LIPOPROTEIN"/>
    <property type="match status" value="1"/>
</dbReference>
<organism evidence="1 2">
    <name type="scientific">Rhizopogon vinicolor AM-OR11-026</name>
    <dbReference type="NCBI Taxonomy" id="1314800"/>
    <lineage>
        <taxon>Eukaryota</taxon>
        <taxon>Fungi</taxon>
        <taxon>Dikarya</taxon>
        <taxon>Basidiomycota</taxon>
        <taxon>Agaricomycotina</taxon>
        <taxon>Agaricomycetes</taxon>
        <taxon>Agaricomycetidae</taxon>
        <taxon>Boletales</taxon>
        <taxon>Suillineae</taxon>
        <taxon>Rhizopogonaceae</taxon>
        <taxon>Rhizopogon</taxon>
    </lineage>
</organism>
<keyword evidence="2" id="KW-1185">Reference proteome</keyword>
<protein>
    <submittedName>
        <fullName evidence="1">Uncharacterized protein</fullName>
    </submittedName>
</protein>
<evidence type="ECO:0000313" key="2">
    <source>
        <dbReference type="Proteomes" id="UP000092154"/>
    </source>
</evidence>
<accession>A0A1B7MTV4</accession>
<proteinExistence type="predicted"/>
<evidence type="ECO:0000313" key="1">
    <source>
        <dbReference type="EMBL" id="OAX36042.1"/>
    </source>
</evidence>
<gene>
    <name evidence="1" type="ORF">K503DRAFT_772904</name>
</gene>
<dbReference type="InParanoid" id="A0A1B7MTV4"/>
<name>A0A1B7MTV4_9AGAM</name>
<reference evidence="1 2" key="1">
    <citation type="submission" date="2016-06" db="EMBL/GenBank/DDBJ databases">
        <title>Comparative genomics of the ectomycorrhizal sister species Rhizopogon vinicolor and Rhizopogon vesiculosus (Basidiomycota: Boletales) reveals a divergence of the mating type B locus.</title>
        <authorList>
            <consortium name="DOE Joint Genome Institute"/>
            <person name="Mujic A.B."/>
            <person name="Kuo A."/>
            <person name="Tritt A."/>
            <person name="Lipzen A."/>
            <person name="Chen C."/>
            <person name="Johnson J."/>
            <person name="Sharma A."/>
            <person name="Barry K."/>
            <person name="Grigoriev I.V."/>
            <person name="Spatafora J.W."/>
        </authorList>
    </citation>
    <scope>NUCLEOTIDE SEQUENCE [LARGE SCALE GENOMIC DNA]</scope>
    <source>
        <strain evidence="1 2">AM-OR11-026</strain>
    </source>
</reference>
<dbReference type="Proteomes" id="UP000092154">
    <property type="component" value="Unassembled WGS sequence"/>
</dbReference>
<dbReference type="EMBL" id="KV448447">
    <property type="protein sequence ID" value="OAX36042.1"/>
    <property type="molecule type" value="Genomic_DNA"/>
</dbReference>
<sequence length="69" mass="7750">MSRDIGPFCKSPWSTLLSIFGCAVPSHKYFESVVGALISHSSYYWTVLSGEPATDERRARGNEIYNECM</sequence>